<dbReference type="InterPro" id="IPR008969">
    <property type="entry name" value="CarboxyPept-like_regulatory"/>
</dbReference>
<dbReference type="GO" id="GO:0044718">
    <property type="term" value="P:siderophore transmembrane transport"/>
    <property type="evidence" value="ECO:0007669"/>
    <property type="project" value="TreeGrafter"/>
</dbReference>
<evidence type="ECO:0000313" key="12">
    <source>
        <dbReference type="Proteomes" id="UP000239532"/>
    </source>
</evidence>
<keyword evidence="6 8" id="KW-0472">Membrane</keyword>
<dbReference type="GO" id="GO:0009279">
    <property type="term" value="C:cell outer membrane"/>
    <property type="evidence" value="ECO:0007669"/>
    <property type="project" value="UniProtKB-SubCell"/>
</dbReference>
<dbReference type="InterPro" id="IPR039426">
    <property type="entry name" value="TonB-dep_rcpt-like"/>
</dbReference>
<dbReference type="GO" id="GO:0015344">
    <property type="term" value="F:siderophore uptake transmembrane transporter activity"/>
    <property type="evidence" value="ECO:0007669"/>
    <property type="project" value="TreeGrafter"/>
</dbReference>
<comment type="similarity">
    <text evidence="8">Belongs to the TonB-dependent receptor family.</text>
</comment>
<keyword evidence="12" id="KW-1185">Reference proteome</keyword>
<dbReference type="OrthoDB" id="9768177at2"/>
<name>A0A2S9WV97_9FLAO</name>
<dbReference type="AlphaFoldDB" id="A0A2S9WV97"/>
<evidence type="ECO:0000256" key="7">
    <source>
        <dbReference type="ARBA" id="ARBA00023237"/>
    </source>
</evidence>
<dbReference type="InterPro" id="IPR037066">
    <property type="entry name" value="Plug_dom_sf"/>
</dbReference>
<sequence length="966" mass="104903">MNQKLKIATLLLLLPLFALAQTVKGTVTDGSTNLPVLGASVVVKGTSNGTSTDFDGNYTLNNVPENATIVISYLGYATQEIPYTGQETLNVALAEDTSQLDAIVLVGYGSTTKENVTAAQTTISDEEFNKGAIVSPGQLLAGKAAGVQVTAATGEPGGGPRIRVRAGSTLSANADPLYVVDGIPLDARNANLNSINPAEIESFTILKDASATAIYGNRASNGVILITTKKGKLNSDLKVGYNVQFAINKNTDQVDVLKADEFRSIVNEFGSPADIALLGDANTDWQNLIYQNGTQVIHNFTFQKGFETTALRANLGYTNQNGTLKSSGYERASINASVIQNLLDRDLKLTLTVQGAIEERRFADQGAIGSAIGFDPTQPVFDPNGPNGLFEYFQNGQIDGLAPRNPVGLLESLDAENDNNQIRTTLQVDYNIPGLDGLKFSGTAGIDYNEFDEFSRRTTGSAVFLASSNPFLGTSANGFRVNQLLNGRLDYKTDLENINSTLELTVGSSYQNFRRESDNFSRNNQGEDVIIAGFNQNRLISVFGRATFDLNDLLVLSGSISRDGTSRFSSENRWGTFGGASAGLKLTNLDFIQNSAIVSQLKLRGGYGVTGQQDIGQDFLFLQRATPGTDQVRVQIGNRFVTTIRPELVTNLKWEETSQWNVGLDYGFFDDRLTGSVDLYTRDTKDLLQFGPLPAGFLGNFSLQNVGSTRSRGIELAANLELVRSEDFNWDVGGNLTFNEIEITDLALGDNDAPVPQTDIGSGFNNFIQEWAVGSDPTAFNVYRQVYGPNGDPLDGVFVDRNGDNVINSQDRVRYKKGNPDAFFGFTSNMSYKSFDMNFTFRGSVGGYNYNGVRAARENADRITENPSPYLNNATSGILEDRFQSAAQPLLFSSIYIEKSDFLRLDNLSLGYTFNTKSIDIRASVTGTNLFTITDYSGLDPEIGNGVDLAIYPRSRGLIFGLNFDF</sequence>
<comment type="caution">
    <text evidence="11">The sequence shown here is derived from an EMBL/GenBank/DDBJ whole genome shotgun (WGS) entry which is preliminary data.</text>
</comment>
<evidence type="ECO:0000256" key="3">
    <source>
        <dbReference type="ARBA" id="ARBA00022452"/>
    </source>
</evidence>
<reference evidence="11 12" key="1">
    <citation type="submission" date="2016-11" db="EMBL/GenBank/DDBJ databases">
        <title>Trade-off between light-utilization and light-protection in marine flavobacteria.</title>
        <authorList>
            <person name="Kumagai Y."/>
        </authorList>
    </citation>
    <scope>NUCLEOTIDE SEQUENCE [LARGE SCALE GENOMIC DNA]</scope>
    <source>
        <strain evidence="11 12">JCM 17109</strain>
    </source>
</reference>
<dbReference type="Gene3D" id="2.60.40.1120">
    <property type="entry name" value="Carboxypeptidase-like, regulatory domain"/>
    <property type="match status" value="1"/>
</dbReference>
<dbReference type="InterPro" id="IPR023997">
    <property type="entry name" value="TonB-dep_OMP_SusC/RagA_CS"/>
</dbReference>
<keyword evidence="5 9" id="KW-0732">Signal</keyword>
<gene>
    <name evidence="11" type="ORF">BST86_09940</name>
</gene>
<dbReference type="NCBIfam" id="TIGR04057">
    <property type="entry name" value="SusC_RagA_signa"/>
    <property type="match status" value="1"/>
</dbReference>
<dbReference type="Pfam" id="PF13715">
    <property type="entry name" value="CarbopepD_reg_2"/>
    <property type="match status" value="1"/>
</dbReference>
<dbReference type="Pfam" id="PF07715">
    <property type="entry name" value="Plug"/>
    <property type="match status" value="1"/>
</dbReference>
<accession>A0A2S9WV97</accession>
<dbReference type="EMBL" id="MQUC01000003">
    <property type="protein sequence ID" value="PRP67389.1"/>
    <property type="molecule type" value="Genomic_DNA"/>
</dbReference>
<evidence type="ECO:0000256" key="5">
    <source>
        <dbReference type="ARBA" id="ARBA00022729"/>
    </source>
</evidence>
<feature type="domain" description="TonB-dependent receptor plug" evidence="10">
    <location>
        <begin position="113"/>
        <end position="223"/>
    </location>
</feature>
<keyword evidence="4 8" id="KW-0812">Transmembrane</keyword>
<feature type="chain" id="PRO_5015716243" evidence="9">
    <location>
        <begin position="21"/>
        <end position="966"/>
    </location>
</feature>
<dbReference type="Gene3D" id="2.40.170.20">
    <property type="entry name" value="TonB-dependent receptor, beta-barrel domain"/>
    <property type="match status" value="1"/>
</dbReference>
<dbReference type="InterPro" id="IPR012910">
    <property type="entry name" value="Plug_dom"/>
</dbReference>
<evidence type="ECO:0000256" key="9">
    <source>
        <dbReference type="SAM" id="SignalP"/>
    </source>
</evidence>
<proteinExistence type="inferred from homology"/>
<dbReference type="Gene3D" id="2.170.130.10">
    <property type="entry name" value="TonB-dependent receptor, plug domain"/>
    <property type="match status" value="1"/>
</dbReference>
<dbReference type="RefSeq" id="WP_105983130.1">
    <property type="nucleotide sequence ID" value="NZ_MQUC01000003.1"/>
</dbReference>
<feature type="signal peptide" evidence="9">
    <location>
        <begin position="1"/>
        <end position="20"/>
    </location>
</feature>
<evidence type="ECO:0000256" key="4">
    <source>
        <dbReference type="ARBA" id="ARBA00022692"/>
    </source>
</evidence>
<dbReference type="Proteomes" id="UP000239532">
    <property type="component" value="Unassembled WGS sequence"/>
</dbReference>
<protein>
    <submittedName>
        <fullName evidence="11">SusC/RagA family TonB-linked outer membrane protein</fullName>
    </submittedName>
</protein>
<dbReference type="SUPFAM" id="SSF49464">
    <property type="entry name" value="Carboxypeptidase regulatory domain-like"/>
    <property type="match status" value="1"/>
</dbReference>
<dbReference type="NCBIfam" id="TIGR04056">
    <property type="entry name" value="OMP_RagA_SusC"/>
    <property type="match status" value="1"/>
</dbReference>
<dbReference type="InterPro" id="IPR023996">
    <property type="entry name" value="TonB-dep_OMP_SusC/RagA"/>
</dbReference>
<evidence type="ECO:0000313" key="11">
    <source>
        <dbReference type="EMBL" id="PRP67389.1"/>
    </source>
</evidence>
<keyword evidence="7 8" id="KW-0998">Cell outer membrane</keyword>
<dbReference type="FunFam" id="2.60.40.1120:FF:000003">
    <property type="entry name" value="Outer membrane protein Omp121"/>
    <property type="match status" value="1"/>
</dbReference>
<evidence type="ECO:0000256" key="6">
    <source>
        <dbReference type="ARBA" id="ARBA00023136"/>
    </source>
</evidence>
<keyword evidence="2 8" id="KW-0813">Transport</keyword>
<dbReference type="PROSITE" id="PS52016">
    <property type="entry name" value="TONB_DEPENDENT_REC_3"/>
    <property type="match status" value="1"/>
</dbReference>
<evidence type="ECO:0000256" key="2">
    <source>
        <dbReference type="ARBA" id="ARBA00022448"/>
    </source>
</evidence>
<dbReference type="PANTHER" id="PTHR30069">
    <property type="entry name" value="TONB-DEPENDENT OUTER MEMBRANE RECEPTOR"/>
    <property type="match status" value="1"/>
</dbReference>
<keyword evidence="3 8" id="KW-1134">Transmembrane beta strand</keyword>
<evidence type="ECO:0000256" key="8">
    <source>
        <dbReference type="PROSITE-ProRule" id="PRU01360"/>
    </source>
</evidence>
<dbReference type="SUPFAM" id="SSF56935">
    <property type="entry name" value="Porins"/>
    <property type="match status" value="1"/>
</dbReference>
<dbReference type="InterPro" id="IPR036942">
    <property type="entry name" value="Beta-barrel_TonB_sf"/>
</dbReference>
<evidence type="ECO:0000259" key="10">
    <source>
        <dbReference type="Pfam" id="PF07715"/>
    </source>
</evidence>
<organism evidence="11 12">
    <name type="scientific">Nonlabens agnitus</name>
    <dbReference type="NCBI Taxonomy" id="870484"/>
    <lineage>
        <taxon>Bacteria</taxon>
        <taxon>Pseudomonadati</taxon>
        <taxon>Bacteroidota</taxon>
        <taxon>Flavobacteriia</taxon>
        <taxon>Flavobacteriales</taxon>
        <taxon>Flavobacteriaceae</taxon>
        <taxon>Nonlabens</taxon>
    </lineage>
</organism>
<evidence type="ECO:0000256" key="1">
    <source>
        <dbReference type="ARBA" id="ARBA00004571"/>
    </source>
</evidence>
<dbReference type="PANTHER" id="PTHR30069:SF29">
    <property type="entry name" value="HEMOGLOBIN AND HEMOGLOBIN-HAPTOGLOBIN-BINDING PROTEIN 1-RELATED"/>
    <property type="match status" value="1"/>
</dbReference>
<comment type="subcellular location">
    <subcellularLocation>
        <location evidence="1 8">Cell outer membrane</location>
        <topology evidence="1 8">Multi-pass membrane protein</topology>
    </subcellularLocation>
</comment>